<dbReference type="EMBL" id="PGGC01000024">
    <property type="protein sequence ID" value="PJG60217.1"/>
    <property type="molecule type" value="Genomic_DNA"/>
</dbReference>
<evidence type="ECO:0000256" key="1">
    <source>
        <dbReference type="ARBA" id="ARBA00010645"/>
    </source>
</evidence>
<dbReference type="SUPFAM" id="SSF54285">
    <property type="entry name" value="MoaD/ThiS"/>
    <property type="match status" value="1"/>
</dbReference>
<gene>
    <name evidence="4" type="ORF">CUC53_03230</name>
</gene>
<comment type="caution">
    <text evidence="4">The sequence shown here is derived from an EMBL/GenBank/DDBJ whole genome shotgun (WGS) entry which is preliminary data.</text>
</comment>
<dbReference type="AlphaFoldDB" id="A0A2H9U843"/>
<dbReference type="Gene3D" id="3.10.20.280">
    <property type="entry name" value="RnfH-like"/>
    <property type="match status" value="1"/>
</dbReference>
<dbReference type="InterPro" id="IPR037021">
    <property type="entry name" value="RnfH_sf"/>
</dbReference>
<evidence type="ECO:0000313" key="5">
    <source>
        <dbReference type="Proteomes" id="UP000235861"/>
    </source>
</evidence>
<comment type="similarity">
    <text evidence="1 2">Belongs to the UPF0125 (RnfH) family.</text>
</comment>
<dbReference type="Pfam" id="PF03658">
    <property type="entry name" value="Ub-RnfH"/>
    <property type="match status" value="1"/>
</dbReference>
<name>A0A2H9U843_9GAMM</name>
<keyword evidence="5" id="KW-1185">Reference proteome</keyword>
<dbReference type="NCBIfam" id="NF002490">
    <property type="entry name" value="PRK01777.1"/>
    <property type="match status" value="1"/>
</dbReference>
<feature type="region of interest" description="Disordered" evidence="3">
    <location>
        <begin position="87"/>
        <end position="115"/>
    </location>
</feature>
<evidence type="ECO:0000256" key="3">
    <source>
        <dbReference type="SAM" id="MobiDB-lite"/>
    </source>
</evidence>
<organism evidence="4 5">
    <name type="scientific">Aeromonas cavernicola</name>
    <dbReference type="NCBI Taxonomy" id="1006623"/>
    <lineage>
        <taxon>Bacteria</taxon>
        <taxon>Pseudomonadati</taxon>
        <taxon>Pseudomonadota</taxon>
        <taxon>Gammaproteobacteria</taxon>
        <taxon>Aeromonadales</taxon>
        <taxon>Aeromonadaceae</taxon>
        <taxon>Aeromonas</taxon>
    </lineage>
</organism>
<dbReference type="InterPro" id="IPR005346">
    <property type="entry name" value="RnfH"/>
</dbReference>
<dbReference type="Proteomes" id="UP000235861">
    <property type="component" value="Unassembled WGS sequence"/>
</dbReference>
<dbReference type="InterPro" id="IPR016155">
    <property type="entry name" value="Mopterin_synth/thiamin_S_b"/>
</dbReference>
<accession>A0A2H9U843</accession>
<evidence type="ECO:0000256" key="2">
    <source>
        <dbReference type="HAMAP-Rule" id="MF_00460"/>
    </source>
</evidence>
<dbReference type="PANTHER" id="PTHR37483:SF1">
    <property type="entry name" value="UPF0125 PROTEIN RATB"/>
    <property type="match status" value="1"/>
</dbReference>
<sequence>MNPINIEVVYALPDRQTVIPLRVPANTCVLAAIELSGIVQQHPDIDLMVNKFGIYSRPSKGNELLQEGDRIEIYRPLIADPKEIRKKRAEQAKEAGRADVVTGGRPNTNRKRARE</sequence>
<dbReference type="HAMAP" id="MF_00460">
    <property type="entry name" value="UPF0125_RnfH"/>
    <property type="match status" value="1"/>
</dbReference>
<dbReference type="PANTHER" id="PTHR37483">
    <property type="entry name" value="UPF0125 PROTEIN RATB"/>
    <property type="match status" value="1"/>
</dbReference>
<dbReference type="OrthoDB" id="9796575at2"/>
<proteinExistence type="inferred from homology"/>
<protein>
    <recommendedName>
        <fullName evidence="2">UPF0125 protein CUC53_03230</fullName>
    </recommendedName>
</protein>
<evidence type="ECO:0000313" key="4">
    <source>
        <dbReference type="EMBL" id="PJG60217.1"/>
    </source>
</evidence>
<reference evidence="4 5" key="1">
    <citation type="submission" date="2017-11" db="EMBL/GenBank/DDBJ databases">
        <title>Draft genome sequence of environmental isolate Aeromonas cavernicola sp. nov. MDC 2508.</title>
        <authorList>
            <person name="Colston S.M."/>
            <person name="Navarro A."/>
            <person name="Martinez-Murcia A.J."/>
            <person name="Graf J."/>
        </authorList>
    </citation>
    <scope>NUCLEOTIDE SEQUENCE [LARGE SCALE GENOMIC DNA]</scope>
    <source>
        <strain evidence="4 5">MDC 2508</strain>
    </source>
</reference>